<evidence type="ECO:0000256" key="1">
    <source>
        <dbReference type="SAM" id="MobiDB-lite"/>
    </source>
</evidence>
<feature type="region of interest" description="Disordered" evidence="1">
    <location>
        <begin position="56"/>
        <end position="113"/>
    </location>
</feature>
<dbReference type="EMBL" id="CP094534">
    <property type="protein sequence ID" value="UOE32823.1"/>
    <property type="molecule type" value="Genomic_DNA"/>
</dbReference>
<gene>
    <name evidence="2" type="ORF">MTP16_17010</name>
</gene>
<feature type="compositionally biased region" description="Acidic residues" evidence="1">
    <location>
        <begin position="85"/>
        <end position="96"/>
    </location>
</feature>
<evidence type="ECO:0000313" key="2">
    <source>
        <dbReference type="EMBL" id="UOE32823.1"/>
    </source>
</evidence>
<keyword evidence="3" id="KW-1185">Reference proteome</keyword>
<feature type="compositionally biased region" description="Basic and acidic residues" evidence="1">
    <location>
        <begin position="19"/>
        <end position="29"/>
    </location>
</feature>
<name>A0ABY4B0Z4_9BACT</name>
<sequence>MEEYEFVPDPPGYTPPGSDSKKPVSKVEEELNMSRGDDDPYGFAAFEESYSGFRPEMTADPQITEPHFIPSSDYWGDNFFNPSESEGEGDYNDNLDMDQQSQEYWDSIDPSAD</sequence>
<feature type="region of interest" description="Disordered" evidence="1">
    <location>
        <begin position="1"/>
        <end position="42"/>
    </location>
</feature>
<accession>A0ABY4B0Z4</accession>
<organism evidence="2 3">
    <name type="scientific">Hymenobacter monticola</name>
    <dbReference type="NCBI Taxonomy" id="1705399"/>
    <lineage>
        <taxon>Bacteria</taxon>
        <taxon>Pseudomonadati</taxon>
        <taxon>Bacteroidota</taxon>
        <taxon>Cytophagia</taxon>
        <taxon>Cytophagales</taxon>
        <taxon>Hymenobacteraceae</taxon>
        <taxon>Hymenobacter</taxon>
    </lineage>
</organism>
<reference evidence="2 3" key="1">
    <citation type="submission" date="2022-03" db="EMBL/GenBank/DDBJ databases">
        <title>Hymenobactersp. isolated from the air.</title>
        <authorList>
            <person name="Won M."/>
            <person name="Kwon S.-W."/>
        </authorList>
    </citation>
    <scope>NUCLEOTIDE SEQUENCE [LARGE SCALE GENOMIC DNA]</scope>
    <source>
        <strain evidence="2 3">KACC 22596</strain>
    </source>
</reference>
<proteinExistence type="predicted"/>
<evidence type="ECO:0000313" key="3">
    <source>
        <dbReference type="Proteomes" id="UP000831390"/>
    </source>
</evidence>
<dbReference type="Proteomes" id="UP000831390">
    <property type="component" value="Chromosome"/>
</dbReference>
<dbReference type="RefSeq" id="WP_243512068.1">
    <property type="nucleotide sequence ID" value="NZ_CP094534.1"/>
</dbReference>
<protein>
    <submittedName>
        <fullName evidence="2">Uncharacterized protein</fullName>
    </submittedName>
</protein>